<dbReference type="Proteomes" id="UP000694251">
    <property type="component" value="Chromosome 3"/>
</dbReference>
<dbReference type="AlphaFoldDB" id="A0A8T2FKN2"/>
<comment type="caution">
    <text evidence="1">The sequence shown here is derived from an EMBL/GenBank/DDBJ whole genome shotgun (WGS) entry which is preliminary data.</text>
</comment>
<protein>
    <submittedName>
        <fullName evidence="1">Uncharacterized protein</fullName>
    </submittedName>
</protein>
<organism evidence="1 2">
    <name type="scientific">Arabidopsis suecica</name>
    <name type="common">Swedish thale-cress</name>
    <name type="synonym">Cardaminopsis suecica</name>
    <dbReference type="NCBI Taxonomy" id="45249"/>
    <lineage>
        <taxon>Eukaryota</taxon>
        <taxon>Viridiplantae</taxon>
        <taxon>Streptophyta</taxon>
        <taxon>Embryophyta</taxon>
        <taxon>Tracheophyta</taxon>
        <taxon>Spermatophyta</taxon>
        <taxon>Magnoliopsida</taxon>
        <taxon>eudicotyledons</taxon>
        <taxon>Gunneridae</taxon>
        <taxon>Pentapetalae</taxon>
        <taxon>rosids</taxon>
        <taxon>malvids</taxon>
        <taxon>Brassicales</taxon>
        <taxon>Brassicaceae</taxon>
        <taxon>Camelineae</taxon>
        <taxon>Arabidopsis</taxon>
    </lineage>
</organism>
<name>A0A8T2FKN2_ARASU</name>
<gene>
    <name evidence="1" type="ORF">ISN44_As03g021570</name>
</gene>
<evidence type="ECO:0000313" key="1">
    <source>
        <dbReference type="EMBL" id="KAG7631991.1"/>
    </source>
</evidence>
<evidence type="ECO:0000313" key="2">
    <source>
        <dbReference type="Proteomes" id="UP000694251"/>
    </source>
</evidence>
<accession>A0A8T2FKN2</accession>
<reference evidence="1 2" key="1">
    <citation type="submission" date="2020-12" db="EMBL/GenBank/DDBJ databases">
        <title>Concerted genomic and epigenomic changes stabilize Arabidopsis allopolyploids.</title>
        <authorList>
            <person name="Chen Z."/>
        </authorList>
    </citation>
    <scope>NUCLEOTIDE SEQUENCE [LARGE SCALE GENOMIC DNA]</scope>
    <source>
        <strain evidence="1">As9502</strain>
        <tissue evidence="1">Leaf</tissue>
    </source>
</reference>
<proteinExistence type="predicted"/>
<keyword evidence="2" id="KW-1185">Reference proteome</keyword>
<sequence>MEAVFRFNGPLAPAFKIDIQADGFTVIVPAGFTITVNPVAGSGVQIHPTLGGGFNVNGASPVAEDVKPPTVLGRV</sequence>
<dbReference type="EMBL" id="JAEFBJ010000003">
    <property type="protein sequence ID" value="KAG7631991.1"/>
    <property type="molecule type" value="Genomic_DNA"/>
</dbReference>